<dbReference type="STRING" id="196109.A0A136J7T6"/>
<organism evidence="1 2">
    <name type="scientific">Microdochium bolleyi</name>
    <dbReference type="NCBI Taxonomy" id="196109"/>
    <lineage>
        <taxon>Eukaryota</taxon>
        <taxon>Fungi</taxon>
        <taxon>Dikarya</taxon>
        <taxon>Ascomycota</taxon>
        <taxon>Pezizomycotina</taxon>
        <taxon>Sordariomycetes</taxon>
        <taxon>Xylariomycetidae</taxon>
        <taxon>Xylariales</taxon>
        <taxon>Microdochiaceae</taxon>
        <taxon>Microdochium</taxon>
    </lineage>
</organism>
<keyword evidence="2" id="KW-1185">Reference proteome</keyword>
<proteinExistence type="predicted"/>
<sequence>MCLIFKPTFELFEAQLILEFVDRLGLLRRLTATSEGVTVGEWWWLVVGSLLDAKQKALGVGAASVESTA</sequence>
<dbReference type="OrthoDB" id="5403573at2759"/>
<evidence type="ECO:0000313" key="2">
    <source>
        <dbReference type="Proteomes" id="UP000070501"/>
    </source>
</evidence>
<protein>
    <submittedName>
        <fullName evidence="1">Uncharacterized protein</fullName>
    </submittedName>
</protein>
<evidence type="ECO:0000313" key="1">
    <source>
        <dbReference type="EMBL" id="KXJ93228.1"/>
    </source>
</evidence>
<name>A0A136J7T6_9PEZI</name>
<dbReference type="Proteomes" id="UP000070501">
    <property type="component" value="Unassembled WGS sequence"/>
</dbReference>
<gene>
    <name evidence="1" type="ORF">Micbo1qcDRAFT_161194</name>
</gene>
<dbReference type="EMBL" id="KQ964248">
    <property type="protein sequence ID" value="KXJ93228.1"/>
    <property type="molecule type" value="Genomic_DNA"/>
</dbReference>
<accession>A0A136J7T6</accession>
<reference evidence="2" key="1">
    <citation type="submission" date="2016-02" db="EMBL/GenBank/DDBJ databases">
        <title>Draft genome sequence of Microdochium bolleyi, a fungal endophyte of beachgrass.</title>
        <authorList>
            <consortium name="DOE Joint Genome Institute"/>
            <person name="David A.S."/>
            <person name="May G."/>
            <person name="Haridas S."/>
            <person name="Lim J."/>
            <person name="Wang M."/>
            <person name="Labutti K."/>
            <person name="Lipzen A."/>
            <person name="Barry K."/>
            <person name="Grigoriev I.V."/>
        </authorList>
    </citation>
    <scope>NUCLEOTIDE SEQUENCE [LARGE SCALE GENOMIC DNA]</scope>
    <source>
        <strain evidence="2">J235TASD1</strain>
    </source>
</reference>
<dbReference type="AlphaFoldDB" id="A0A136J7T6"/>
<dbReference type="InParanoid" id="A0A136J7T6"/>